<name>A0AA40A446_9PEZI</name>
<keyword evidence="3" id="KW-1185">Reference proteome</keyword>
<dbReference type="Proteomes" id="UP001172159">
    <property type="component" value="Unassembled WGS sequence"/>
</dbReference>
<evidence type="ECO:0000256" key="1">
    <source>
        <dbReference type="SAM" id="MobiDB-lite"/>
    </source>
</evidence>
<accession>A0AA40A446</accession>
<sequence>MYTTVVKMTNSSLAIVCNRAFSALRQSTTAPPLRPRDGMLLAANLAVPSTPTFNGELLGRFLASRDFQVQNPKPPQTPFFLKPWNTPTSTTIISAIDLETNPESLLATSLHTQTTSLTIHLDQHHKSENRRLSSCTPTSSRVSVSFPPAGFTAPTLNRPPFRLPELSPSSQRG</sequence>
<dbReference type="AlphaFoldDB" id="A0AA40A446"/>
<protein>
    <submittedName>
        <fullName evidence="2">Uncharacterized protein</fullName>
    </submittedName>
</protein>
<proteinExistence type="predicted"/>
<evidence type="ECO:0000313" key="3">
    <source>
        <dbReference type="Proteomes" id="UP001172159"/>
    </source>
</evidence>
<organism evidence="2 3">
    <name type="scientific">Apiosordaria backusii</name>
    <dbReference type="NCBI Taxonomy" id="314023"/>
    <lineage>
        <taxon>Eukaryota</taxon>
        <taxon>Fungi</taxon>
        <taxon>Dikarya</taxon>
        <taxon>Ascomycota</taxon>
        <taxon>Pezizomycotina</taxon>
        <taxon>Sordariomycetes</taxon>
        <taxon>Sordariomycetidae</taxon>
        <taxon>Sordariales</taxon>
        <taxon>Lasiosphaeriaceae</taxon>
        <taxon>Apiosordaria</taxon>
    </lineage>
</organism>
<dbReference type="EMBL" id="JAUKTV010000018">
    <property type="protein sequence ID" value="KAK0708925.1"/>
    <property type="molecule type" value="Genomic_DNA"/>
</dbReference>
<gene>
    <name evidence="2" type="ORF">B0T21DRAFT_84299</name>
</gene>
<evidence type="ECO:0000313" key="2">
    <source>
        <dbReference type="EMBL" id="KAK0708925.1"/>
    </source>
</evidence>
<feature type="region of interest" description="Disordered" evidence="1">
    <location>
        <begin position="146"/>
        <end position="173"/>
    </location>
</feature>
<reference evidence="2" key="1">
    <citation type="submission" date="2023-06" db="EMBL/GenBank/DDBJ databases">
        <title>Genome-scale phylogeny and comparative genomics of the fungal order Sordariales.</title>
        <authorList>
            <consortium name="Lawrence Berkeley National Laboratory"/>
            <person name="Hensen N."/>
            <person name="Bonometti L."/>
            <person name="Westerberg I."/>
            <person name="Brannstrom I.O."/>
            <person name="Guillou S."/>
            <person name="Cros-Aarteil S."/>
            <person name="Calhoun S."/>
            <person name="Haridas S."/>
            <person name="Kuo A."/>
            <person name="Mondo S."/>
            <person name="Pangilinan J."/>
            <person name="Riley R."/>
            <person name="Labutti K."/>
            <person name="Andreopoulos B."/>
            <person name="Lipzen A."/>
            <person name="Chen C."/>
            <person name="Yanf M."/>
            <person name="Daum C."/>
            <person name="Ng V."/>
            <person name="Clum A."/>
            <person name="Steindorff A."/>
            <person name="Ohm R."/>
            <person name="Martin F."/>
            <person name="Silar P."/>
            <person name="Natvig D."/>
            <person name="Lalanne C."/>
            <person name="Gautier V."/>
            <person name="Ament-Velasquez S.L."/>
            <person name="Kruys A."/>
            <person name="Hutchinson M.I."/>
            <person name="Powell A.J."/>
            <person name="Barry K."/>
            <person name="Miller A.N."/>
            <person name="Grigoriev I.V."/>
            <person name="Debuchy R."/>
            <person name="Gladieux P."/>
            <person name="Thoren M.H."/>
            <person name="Johannesson H."/>
        </authorList>
    </citation>
    <scope>NUCLEOTIDE SEQUENCE</scope>
    <source>
        <strain evidence="2">CBS 540.89</strain>
    </source>
</reference>
<comment type="caution">
    <text evidence="2">The sequence shown here is derived from an EMBL/GenBank/DDBJ whole genome shotgun (WGS) entry which is preliminary data.</text>
</comment>